<feature type="transmembrane region" description="Helical" evidence="6">
    <location>
        <begin position="182"/>
        <end position="200"/>
    </location>
</feature>
<name>A0A5C8LQU8_9GAMM</name>
<organism evidence="8 9">
    <name type="scientific">Rheinheimera tangshanensis</name>
    <dbReference type="NCBI Taxonomy" id="400153"/>
    <lineage>
        <taxon>Bacteria</taxon>
        <taxon>Pseudomonadati</taxon>
        <taxon>Pseudomonadota</taxon>
        <taxon>Gammaproteobacteria</taxon>
        <taxon>Chromatiales</taxon>
        <taxon>Chromatiaceae</taxon>
        <taxon>Rheinheimera</taxon>
    </lineage>
</organism>
<protein>
    <submittedName>
        <fullName evidence="8">Cation transporter</fullName>
    </submittedName>
</protein>
<sequence length="294" mass="31539">MSDCQCKAQVQVSENAQLPECSASDLHHKTRYHIRKMDCPSEENLIRMALGALPQVQQLQFFLQDRQLDVVHQGSPDAITQRLETLNLGAVLQSSAPFQADPTASADNSKADADERKLLLRLLTINAVMFVTELIVGVWAQSTGLIADSLDMLADAAVYSVALLAVGLSATKKVRAAHLSGWLQALLAAGVLFEVARRFWAGTEPMSTLMIVMASVALIANTLCLYLISQSRSDGAHMKATKIFSTNDVLANLGVIVAGGLVAWTGSGYPDLVIGCIIGIIVLDGARRILALRA</sequence>
<evidence type="ECO:0000256" key="5">
    <source>
        <dbReference type="ARBA" id="ARBA00023136"/>
    </source>
</evidence>
<keyword evidence="4 6" id="KW-1133">Transmembrane helix</keyword>
<keyword evidence="9" id="KW-1185">Reference proteome</keyword>
<evidence type="ECO:0000259" key="7">
    <source>
        <dbReference type="Pfam" id="PF01545"/>
    </source>
</evidence>
<dbReference type="Gene3D" id="1.20.1510.10">
    <property type="entry name" value="Cation efflux protein transmembrane domain"/>
    <property type="match status" value="1"/>
</dbReference>
<dbReference type="PANTHER" id="PTHR11562:SF17">
    <property type="entry name" value="RE54080P-RELATED"/>
    <property type="match status" value="1"/>
</dbReference>
<comment type="subcellular location">
    <subcellularLocation>
        <location evidence="1">Membrane</location>
        <topology evidence="1">Multi-pass membrane protein</topology>
    </subcellularLocation>
</comment>
<evidence type="ECO:0000256" key="2">
    <source>
        <dbReference type="ARBA" id="ARBA00022692"/>
    </source>
</evidence>
<evidence type="ECO:0000313" key="8">
    <source>
        <dbReference type="EMBL" id="TXK79741.1"/>
    </source>
</evidence>
<evidence type="ECO:0000256" key="4">
    <source>
        <dbReference type="ARBA" id="ARBA00022989"/>
    </source>
</evidence>
<dbReference type="PANTHER" id="PTHR11562">
    <property type="entry name" value="CATION EFFLUX PROTEIN/ ZINC TRANSPORTER"/>
    <property type="match status" value="1"/>
</dbReference>
<feature type="transmembrane region" description="Helical" evidence="6">
    <location>
        <begin position="206"/>
        <end position="228"/>
    </location>
</feature>
<reference evidence="8 9" key="1">
    <citation type="submission" date="2019-08" db="EMBL/GenBank/DDBJ databases">
        <title>Draft genome analysis of Rheinheimera tangshanensis isolated from the roots of fresh rice plants (Oryza sativa).</title>
        <authorList>
            <person name="Yu Q."/>
            <person name="Qi Y."/>
            <person name="Zhang H."/>
            <person name="Pu J."/>
        </authorList>
    </citation>
    <scope>NUCLEOTIDE SEQUENCE [LARGE SCALE GENOMIC DNA]</scope>
    <source>
        <strain evidence="8 9">JA3-B52</strain>
    </source>
</reference>
<dbReference type="Gene3D" id="3.30.70.100">
    <property type="match status" value="1"/>
</dbReference>
<dbReference type="InterPro" id="IPR036163">
    <property type="entry name" value="HMA_dom_sf"/>
</dbReference>
<keyword evidence="3" id="KW-0864">Zinc transport</keyword>
<dbReference type="RefSeq" id="WP_147904821.1">
    <property type="nucleotide sequence ID" value="NZ_BAAAGC010000014.1"/>
</dbReference>
<dbReference type="EMBL" id="VRLR01000009">
    <property type="protein sequence ID" value="TXK79741.1"/>
    <property type="molecule type" value="Genomic_DNA"/>
</dbReference>
<evidence type="ECO:0000313" key="9">
    <source>
        <dbReference type="Proteomes" id="UP000321814"/>
    </source>
</evidence>
<dbReference type="InterPro" id="IPR027469">
    <property type="entry name" value="Cation_efflux_TMD_sf"/>
</dbReference>
<keyword evidence="3" id="KW-0406">Ion transport</keyword>
<evidence type="ECO:0000256" key="1">
    <source>
        <dbReference type="ARBA" id="ARBA00004141"/>
    </source>
</evidence>
<dbReference type="InterPro" id="IPR050681">
    <property type="entry name" value="CDF/SLC30A"/>
</dbReference>
<feature type="domain" description="Cation efflux protein transmembrane" evidence="7">
    <location>
        <begin position="122"/>
        <end position="290"/>
    </location>
</feature>
<dbReference type="SUPFAM" id="SSF161111">
    <property type="entry name" value="Cation efflux protein transmembrane domain-like"/>
    <property type="match status" value="1"/>
</dbReference>
<feature type="transmembrane region" description="Helical" evidence="6">
    <location>
        <begin position="118"/>
        <end position="140"/>
    </location>
</feature>
<keyword evidence="5 6" id="KW-0472">Membrane</keyword>
<evidence type="ECO:0000256" key="3">
    <source>
        <dbReference type="ARBA" id="ARBA00022906"/>
    </source>
</evidence>
<dbReference type="AlphaFoldDB" id="A0A5C8LQU8"/>
<dbReference type="Pfam" id="PF01545">
    <property type="entry name" value="Cation_efflux"/>
    <property type="match status" value="1"/>
</dbReference>
<feature type="transmembrane region" description="Helical" evidence="6">
    <location>
        <begin position="272"/>
        <end position="290"/>
    </location>
</feature>
<proteinExistence type="predicted"/>
<dbReference type="GO" id="GO:0005385">
    <property type="term" value="F:zinc ion transmembrane transporter activity"/>
    <property type="evidence" value="ECO:0007669"/>
    <property type="project" value="TreeGrafter"/>
</dbReference>
<dbReference type="OrthoDB" id="9799649at2"/>
<feature type="transmembrane region" description="Helical" evidence="6">
    <location>
        <begin position="249"/>
        <end position="266"/>
    </location>
</feature>
<feature type="transmembrane region" description="Helical" evidence="6">
    <location>
        <begin position="152"/>
        <end position="170"/>
    </location>
</feature>
<comment type="caution">
    <text evidence="8">The sequence shown here is derived from an EMBL/GenBank/DDBJ whole genome shotgun (WGS) entry which is preliminary data.</text>
</comment>
<dbReference type="InterPro" id="IPR058533">
    <property type="entry name" value="Cation_efflux_TM"/>
</dbReference>
<accession>A0A5C8LQU8</accession>
<gene>
    <name evidence="8" type="ORF">FU839_13680</name>
</gene>
<keyword evidence="3" id="KW-0813">Transport</keyword>
<keyword evidence="3" id="KW-0862">Zinc</keyword>
<keyword evidence="2 6" id="KW-0812">Transmembrane</keyword>
<dbReference type="GO" id="GO:0005886">
    <property type="term" value="C:plasma membrane"/>
    <property type="evidence" value="ECO:0007669"/>
    <property type="project" value="TreeGrafter"/>
</dbReference>
<dbReference type="SUPFAM" id="SSF55008">
    <property type="entry name" value="HMA, heavy metal-associated domain"/>
    <property type="match status" value="1"/>
</dbReference>
<dbReference type="Proteomes" id="UP000321814">
    <property type="component" value="Unassembled WGS sequence"/>
</dbReference>
<dbReference type="GO" id="GO:0046872">
    <property type="term" value="F:metal ion binding"/>
    <property type="evidence" value="ECO:0007669"/>
    <property type="project" value="InterPro"/>
</dbReference>
<evidence type="ECO:0000256" key="6">
    <source>
        <dbReference type="SAM" id="Phobius"/>
    </source>
</evidence>